<proteinExistence type="inferred from homology"/>
<dbReference type="CDD" id="cd16143">
    <property type="entry name" value="ARS_like"/>
    <property type="match status" value="1"/>
</dbReference>
<keyword evidence="2" id="KW-0378">Hydrolase</keyword>
<protein>
    <submittedName>
        <fullName evidence="4">Arylsulfatase</fullName>
    </submittedName>
</protein>
<dbReference type="Gene3D" id="3.40.720.10">
    <property type="entry name" value="Alkaline Phosphatase, subunit A"/>
    <property type="match status" value="1"/>
</dbReference>
<dbReference type="InterPro" id="IPR017850">
    <property type="entry name" value="Alkaline_phosphatase_core_sf"/>
</dbReference>
<name>A0A941F3X2_9BACT</name>
<dbReference type="GO" id="GO:0004065">
    <property type="term" value="F:arylsulfatase activity"/>
    <property type="evidence" value="ECO:0007669"/>
    <property type="project" value="TreeGrafter"/>
</dbReference>
<sequence>MHLNLLKLFLLLAPLMVGCTTQPKAPNIIYILADDMGYGDIKALNANSQIPTPNLDQLVNEGIAFTDAHSNSAVCTPTRYGTLTGQYAFRSRLKSGVLVGHEPALIEPNTSTVASLLKAANYQTACVGKWHLGLNWAKKDTMQPLFHGGNLWDIFHTENVNYAARVSGGPCDLGFDYSFIIPASLDIAPYVYLENDQATAAVNRQVPFYKDESARGIWYRRGDVAEDFDHTTVLQTLTQKALDFIANRNEEQPFFLYFPLTSPHTPWFPSEEFAGKSQAGVYGDFVAMTDDVVGQIMQSLDNAGIADNTLIIFTSDNGSHWLPSDVEQFNHRANGPFSGMKSDVWEGGHRVPMIARWPEAIKAGVRSNTQVSSTDLMATCAELTGQSTPESACDSYSFLAALTGKESAQNDDKVMVHHSVNGTFAIRKGDWKLIDAKGSGGWSLPEGKCTDSPDQQLYNMHTDSSEQHNLYNEYPEIVKELNVLLETYKTGNEAR</sequence>
<dbReference type="InterPro" id="IPR050738">
    <property type="entry name" value="Sulfatase"/>
</dbReference>
<evidence type="ECO:0000313" key="4">
    <source>
        <dbReference type="EMBL" id="MBR8536321.1"/>
    </source>
</evidence>
<dbReference type="Gene3D" id="3.30.1120.10">
    <property type="match status" value="1"/>
</dbReference>
<dbReference type="Pfam" id="PF00884">
    <property type="entry name" value="Sulfatase"/>
    <property type="match status" value="1"/>
</dbReference>
<reference evidence="4" key="1">
    <citation type="journal article" date="2018" name="Int. J. Syst. Evol. Microbiol.">
        <title>Carboxylicivirga sediminis sp. nov., isolated from coastal sediment.</title>
        <authorList>
            <person name="Wang F.Q."/>
            <person name="Ren L.H."/>
            <person name="Zou R.J."/>
            <person name="Sun Y.Z."/>
            <person name="Liu X.J."/>
            <person name="Jiang F."/>
            <person name="Liu L.J."/>
        </authorList>
    </citation>
    <scope>NUCLEOTIDE SEQUENCE</scope>
    <source>
        <strain evidence="4">JR1</strain>
    </source>
</reference>
<organism evidence="4 5">
    <name type="scientific">Carboxylicivirga sediminis</name>
    <dbReference type="NCBI Taxonomy" id="2006564"/>
    <lineage>
        <taxon>Bacteria</taxon>
        <taxon>Pseudomonadati</taxon>
        <taxon>Bacteroidota</taxon>
        <taxon>Bacteroidia</taxon>
        <taxon>Marinilabiliales</taxon>
        <taxon>Marinilabiliaceae</taxon>
        <taxon>Carboxylicivirga</taxon>
    </lineage>
</organism>
<evidence type="ECO:0000256" key="2">
    <source>
        <dbReference type="ARBA" id="ARBA00022801"/>
    </source>
</evidence>
<evidence type="ECO:0000313" key="5">
    <source>
        <dbReference type="Proteomes" id="UP000679220"/>
    </source>
</evidence>
<comment type="caution">
    <text evidence="4">The sequence shown here is derived from an EMBL/GenBank/DDBJ whole genome shotgun (WGS) entry which is preliminary data.</text>
</comment>
<dbReference type="SUPFAM" id="SSF53649">
    <property type="entry name" value="Alkaline phosphatase-like"/>
    <property type="match status" value="1"/>
</dbReference>
<dbReference type="AlphaFoldDB" id="A0A941F3X2"/>
<keyword evidence="5" id="KW-1185">Reference proteome</keyword>
<dbReference type="PANTHER" id="PTHR42693:SF53">
    <property type="entry name" value="ENDO-4-O-SULFATASE"/>
    <property type="match status" value="1"/>
</dbReference>
<evidence type="ECO:0000259" key="3">
    <source>
        <dbReference type="Pfam" id="PF00884"/>
    </source>
</evidence>
<dbReference type="PROSITE" id="PS51257">
    <property type="entry name" value="PROKAR_LIPOPROTEIN"/>
    <property type="match status" value="1"/>
</dbReference>
<reference evidence="4" key="2">
    <citation type="submission" date="2021-04" db="EMBL/GenBank/DDBJ databases">
        <authorList>
            <person name="Zhang T."/>
            <person name="Zhang Y."/>
            <person name="Lu D."/>
            <person name="Zuo D."/>
            <person name="Du Z."/>
        </authorList>
    </citation>
    <scope>NUCLEOTIDE SEQUENCE</scope>
    <source>
        <strain evidence="4">JR1</strain>
    </source>
</reference>
<dbReference type="PANTHER" id="PTHR42693">
    <property type="entry name" value="ARYLSULFATASE FAMILY MEMBER"/>
    <property type="match status" value="1"/>
</dbReference>
<gene>
    <name evidence="4" type="ORF">KDU71_12185</name>
</gene>
<dbReference type="InterPro" id="IPR000917">
    <property type="entry name" value="Sulfatase_N"/>
</dbReference>
<feature type="domain" description="Sulfatase N-terminal" evidence="3">
    <location>
        <begin position="26"/>
        <end position="385"/>
    </location>
</feature>
<dbReference type="EMBL" id="JAGTAR010000017">
    <property type="protein sequence ID" value="MBR8536321.1"/>
    <property type="molecule type" value="Genomic_DNA"/>
</dbReference>
<dbReference type="RefSeq" id="WP_212191318.1">
    <property type="nucleotide sequence ID" value="NZ_JAGTAR010000017.1"/>
</dbReference>
<accession>A0A941F3X2</accession>
<evidence type="ECO:0000256" key="1">
    <source>
        <dbReference type="ARBA" id="ARBA00008779"/>
    </source>
</evidence>
<dbReference type="Proteomes" id="UP000679220">
    <property type="component" value="Unassembled WGS sequence"/>
</dbReference>
<comment type="similarity">
    <text evidence="1">Belongs to the sulfatase family.</text>
</comment>